<dbReference type="InterPro" id="IPR010295">
    <property type="entry name" value="DUF898"/>
</dbReference>
<sequence>MTDADAPRPESPPGPDSGLGRHAAPLSAEPRSAGPLNAGQGLQPALPAPHTASPVTEYPVTFTGTAGEYFRLWIVNVALTLLTLGIYLPWARVRTRQYFYGHTWLDGQNFEYRANPVALLRGYLLVGALFVAYSLSAQFEYYWLAGPLLLLYVGLYPWLVRQSLRFQAANTLHRGLPFGFGGTVRDSYVAYGVANVIGGIGGLFALPWAWFMQRRYQLDHVAYGTARGHFRGDVAPFYIIAVTAVGIAIGAGLLVLLPLAAVAFASFGRGALSVETLDPGTLLPALIVGYVAFILLYTVVWQYIRGATMKYVLDHGELGGVVRTRATFSSWRLVWIGVSNAVVTVLTLGLATPWAAIRRSRYVLEGIQVRAIAPLDDFAAGALQRESALGEAASELLDIQVGF</sequence>
<feature type="transmembrane region" description="Helical" evidence="2">
    <location>
        <begin position="118"/>
        <end position="135"/>
    </location>
</feature>
<organism evidence="3 4">
    <name type="scientific">Deinococcus koreensis</name>
    <dbReference type="NCBI Taxonomy" id="2054903"/>
    <lineage>
        <taxon>Bacteria</taxon>
        <taxon>Thermotogati</taxon>
        <taxon>Deinococcota</taxon>
        <taxon>Deinococci</taxon>
        <taxon>Deinococcales</taxon>
        <taxon>Deinococcaceae</taxon>
        <taxon>Deinococcus</taxon>
    </lineage>
</organism>
<keyword evidence="2" id="KW-0472">Membrane</keyword>
<name>A0A2K3V073_9DEIO</name>
<keyword evidence="4" id="KW-1185">Reference proteome</keyword>
<feature type="transmembrane region" description="Helical" evidence="2">
    <location>
        <begin position="188"/>
        <end position="211"/>
    </location>
</feature>
<proteinExistence type="predicted"/>
<evidence type="ECO:0000313" key="3">
    <source>
        <dbReference type="EMBL" id="PNY82187.1"/>
    </source>
</evidence>
<reference evidence="3 4" key="1">
    <citation type="submission" date="2018-01" db="EMBL/GenBank/DDBJ databases">
        <title>Deinococcus koreensis sp. nov., a radiation-resistant bacterium isolated from river water.</title>
        <authorList>
            <person name="Choi A."/>
        </authorList>
    </citation>
    <scope>NUCLEOTIDE SEQUENCE [LARGE SCALE GENOMIC DNA]</scope>
    <source>
        <strain evidence="3 4">SJW1-2</strain>
    </source>
</reference>
<gene>
    <name evidence="3" type="ORF">CVO96_13140</name>
</gene>
<keyword evidence="2" id="KW-0812">Transmembrane</keyword>
<feature type="transmembrane region" description="Helical" evidence="2">
    <location>
        <begin position="280"/>
        <end position="304"/>
    </location>
</feature>
<comment type="caution">
    <text evidence="3">The sequence shown here is derived from an EMBL/GenBank/DDBJ whole genome shotgun (WGS) entry which is preliminary data.</text>
</comment>
<feature type="transmembrane region" description="Helical" evidence="2">
    <location>
        <begin position="70"/>
        <end position="90"/>
    </location>
</feature>
<dbReference type="Proteomes" id="UP000236379">
    <property type="component" value="Unassembled WGS sequence"/>
</dbReference>
<evidence type="ECO:0000256" key="2">
    <source>
        <dbReference type="SAM" id="Phobius"/>
    </source>
</evidence>
<accession>A0A2K3V073</accession>
<feature type="transmembrane region" description="Helical" evidence="2">
    <location>
        <begin position="333"/>
        <end position="357"/>
    </location>
</feature>
<keyword evidence="2" id="KW-1133">Transmembrane helix</keyword>
<evidence type="ECO:0000256" key="1">
    <source>
        <dbReference type="SAM" id="MobiDB-lite"/>
    </source>
</evidence>
<evidence type="ECO:0000313" key="4">
    <source>
        <dbReference type="Proteomes" id="UP000236379"/>
    </source>
</evidence>
<dbReference type="AlphaFoldDB" id="A0A2K3V073"/>
<dbReference type="EMBL" id="PPPD01000001">
    <property type="protein sequence ID" value="PNY82187.1"/>
    <property type="molecule type" value="Genomic_DNA"/>
</dbReference>
<protein>
    <submittedName>
        <fullName evidence="3">DUF898 domain-containing protein</fullName>
    </submittedName>
</protein>
<dbReference type="OrthoDB" id="9765721at2"/>
<dbReference type="Pfam" id="PF05987">
    <property type="entry name" value="DUF898"/>
    <property type="match status" value="1"/>
</dbReference>
<feature type="transmembrane region" description="Helical" evidence="2">
    <location>
        <begin position="141"/>
        <end position="160"/>
    </location>
</feature>
<feature type="region of interest" description="Disordered" evidence="1">
    <location>
        <begin position="1"/>
        <end position="46"/>
    </location>
</feature>
<feature type="transmembrane region" description="Helical" evidence="2">
    <location>
        <begin position="237"/>
        <end position="268"/>
    </location>
</feature>